<reference evidence="3" key="1">
    <citation type="submission" date="2025-08" db="UniProtKB">
        <authorList>
            <consortium name="RefSeq"/>
        </authorList>
    </citation>
    <scope>IDENTIFICATION</scope>
</reference>
<name>A0A1S3ZEL7_TOBAC</name>
<feature type="domain" description="Transposase MuDR plant" evidence="2">
    <location>
        <begin position="225"/>
        <end position="287"/>
    </location>
</feature>
<organism evidence="3">
    <name type="scientific">Nicotiana tabacum</name>
    <name type="common">Common tobacco</name>
    <dbReference type="NCBI Taxonomy" id="4097"/>
    <lineage>
        <taxon>Eukaryota</taxon>
        <taxon>Viridiplantae</taxon>
        <taxon>Streptophyta</taxon>
        <taxon>Embryophyta</taxon>
        <taxon>Tracheophyta</taxon>
        <taxon>Spermatophyta</taxon>
        <taxon>Magnoliopsida</taxon>
        <taxon>eudicotyledons</taxon>
        <taxon>Gunneridae</taxon>
        <taxon>Pentapetalae</taxon>
        <taxon>asterids</taxon>
        <taxon>lamiids</taxon>
        <taxon>Solanales</taxon>
        <taxon>Solanaceae</taxon>
        <taxon>Nicotianoideae</taxon>
        <taxon>Nicotianeae</taxon>
        <taxon>Nicotiana</taxon>
    </lineage>
</organism>
<dbReference type="RefSeq" id="XP_016462883.1">
    <property type="nucleotide sequence ID" value="XM_016607397.1"/>
</dbReference>
<protein>
    <recommendedName>
        <fullName evidence="2">Transposase MuDR plant domain-containing protein</fullName>
    </recommendedName>
</protein>
<feature type="compositionally biased region" description="Basic and acidic residues" evidence="1">
    <location>
        <begin position="63"/>
        <end position="75"/>
    </location>
</feature>
<feature type="compositionally biased region" description="Basic residues" evidence="1">
    <location>
        <begin position="44"/>
        <end position="61"/>
    </location>
</feature>
<feature type="region of interest" description="Disordered" evidence="1">
    <location>
        <begin position="44"/>
        <end position="86"/>
    </location>
</feature>
<dbReference type="AlphaFoldDB" id="A0A1S3ZEL7"/>
<sequence length="464" mass="52747">MKIGLVSWGCRVRSVIRRSGRAEAVGLPQKHGEDTYHWIRRSHTRAPARAMKGRGRGRGRGGAHGEARGPDRAATEEPPVAPVGGQAPEAPVATAALQETWKPGVEFRRAGVALEGEARPDVVLFRLKVTQELGQYSLYYQITFCVLQLFAINEGEVHVIVPSIIHYNEPYNVSVDVGTDCESSKDDEPYAYVINSSDYDTHELDLFRKERTREVNDKLDKYKELEMGMSFKDLAEAKRVVGYYAVVNNKGLRVEKSDTGRVRYSCDVGCPFVCLISRDNRAQGFKIKTLKSKHNCVPAYKNRRATPQALAYYFKNKVQNNPKYKVKEMRVDLEDIFSLNISYSKMKRVKRLVLEKLEGSYIDDYNRLEAYAQELRDSNPGSDVIINISKDALAEGKRRFLRMYVCFQALKSGWKAGLRPLIDLDGTFLKEKCRRILMVAMAQDSVKHFYPLAWAVVDRETSRI</sequence>
<dbReference type="OrthoDB" id="1302331at2759"/>
<dbReference type="PaxDb" id="4097-A0A1S3ZEL7"/>
<dbReference type="KEGG" id="nta:107785964"/>
<accession>A0A1S3ZEL7</accession>
<dbReference type="PANTHER" id="PTHR31973">
    <property type="entry name" value="POLYPROTEIN, PUTATIVE-RELATED"/>
    <property type="match status" value="1"/>
</dbReference>
<dbReference type="PANTHER" id="PTHR31973:SF189">
    <property type="entry name" value="TRANSPOSASE, MUDR, PLANT, MULE TRANSPOSASE DOMAIN PROTEIN-RELATED"/>
    <property type="match status" value="1"/>
</dbReference>
<dbReference type="InterPro" id="IPR004332">
    <property type="entry name" value="Transposase_MuDR"/>
</dbReference>
<dbReference type="Pfam" id="PF03108">
    <property type="entry name" value="DBD_Tnp_Mut"/>
    <property type="match status" value="1"/>
</dbReference>
<gene>
    <name evidence="3" type="primary">LOC107785964</name>
</gene>
<evidence type="ECO:0000313" key="3">
    <source>
        <dbReference type="RefSeq" id="XP_016462883.1"/>
    </source>
</evidence>
<evidence type="ECO:0000256" key="1">
    <source>
        <dbReference type="SAM" id="MobiDB-lite"/>
    </source>
</evidence>
<dbReference type="STRING" id="4097.A0A1S3ZEL7"/>
<proteinExistence type="predicted"/>
<evidence type="ECO:0000259" key="2">
    <source>
        <dbReference type="Pfam" id="PF03108"/>
    </source>
</evidence>